<gene>
    <name evidence="1" type="ORF">KPL71_018658</name>
</gene>
<dbReference type="Proteomes" id="UP000829398">
    <property type="component" value="Chromosome 6"/>
</dbReference>
<evidence type="ECO:0000313" key="2">
    <source>
        <dbReference type="Proteomes" id="UP000829398"/>
    </source>
</evidence>
<sequence length="207" mass="23070">MAAIRKIVGRNRNLTSFNSNSNGNCSLIPPTLFISCRGIASKLFVGVVRSASLIKYTSSYTWLFYFTAAQFCLFCDRAFAALLLVMCLINCPYGMFWFRLSFYTSNKGLSDAFSQYGQVVEANIVMDRVSDKSKGFGFVTFASHEEAEKALSEMNGKTLDGRVIVVDYAKPKTSFRSGMPIARGPPESIADRVKVNFFDEEPKTQKS</sequence>
<reference evidence="2" key="1">
    <citation type="journal article" date="2023" name="Hortic. Res.">
        <title>A chromosome-level phased genome enabling allele-level studies in sweet orange: a case study on citrus Huanglongbing tolerance.</title>
        <authorList>
            <person name="Wu B."/>
            <person name="Yu Q."/>
            <person name="Deng Z."/>
            <person name="Duan Y."/>
            <person name="Luo F."/>
            <person name="Gmitter F. Jr."/>
        </authorList>
    </citation>
    <scope>NUCLEOTIDE SEQUENCE [LARGE SCALE GENOMIC DNA]</scope>
    <source>
        <strain evidence="2">cv. Valencia</strain>
    </source>
</reference>
<comment type="caution">
    <text evidence="1">The sequence shown here is derived from an EMBL/GenBank/DDBJ whole genome shotgun (WGS) entry which is preliminary data.</text>
</comment>
<proteinExistence type="predicted"/>
<name>A0ACB8JZ80_CITSI</name>
<organism evidence="1 2">
    <name type="scientific">Citrus sinensis</name>
    <name type="common">Sweet orange</name>
    <name type="synonym">Citrus aurantium var. sinensis</name>
    <dbReference type="NCBI Taxonomy" id="2711"/>
    <lineage>
        <taxon>Eukaryota</taxon>
        <taxon>Viridiplantae</taxon>
        <taxon>Streptophyta</taxon>
        <taxon>Embryophyta</taxon>
        <taxon>Tracheophyta</taxon>
        <taxon>Spermatophyta</taxon>
        <taxon>Magnoliopsida</taxon>
        <taxon>eudicotyledons</taxon>
        <taxon>Gunneridae</taxon>
        <taxon>Pentapetalae</taxon>
        <taxon>rosids</taxon>
        <taxon>malvids</taxon>
        <taxon>Sapindales</taxon>
        <taxon>Rutaceae</taxon>
        <taxon>Aurantioideae</taxon>
        <taxon>Citrus</taxon>
    </lineage>
</organism>
<evidence type="ECO:0000313" key="1">
    <source>
        <dbReference type="EMBL" id="KAH9738076.1"/>
    </source>
</evidence>
<dbReference type="EMBL" id="CM039175">
    <property type="protein sequence ID" value="KAH9738076.1"/>
    <property type="molecule type" value="Genomic_DNA"/>
</dbReference>
<protein>
    <submittedName>
        <fullName evidence="1">Small RNA-binding protein 11</fullName>
    </submittedName>
</protein>
<keyword evidence="2" id="KW-1185">Reference proteome</keyword>
<accession>A0ACB8JZ80</accession>